<dbReference type="InterPro" id="IPR052732">
    <property type="entry name" value="Cell-binding_unc_protein"/>
</dbReference>
<dbReference type="Proteomes" id="UP000001357">
    <property type="component" value="Unassembled WGS sequence"/>
</dbReference>
<dbReference type="AlphaFoldDB" id="A9VC47"/>
<evidence type="ECO:0000313" key="2">
    <source>
        <dbReference type="EMBL" id="EDQ84960.1"/>
    </source>
</evidence>
<dbReference type="EMBL" id="CH991579">
    <property type="protein sequence ID" value="EDQ84960.1"/>
    <property type="molecule type" value="Genomic_DNA"/>
</dbReference>
<dbReference type="RefSeq" id="XP_001750301.1">
    <property type="nucleotide sequence ID" value="XM_001750249.1"/>
</dbReference>
<dbReference type="InterPro" id="IPR002575">
    <property type="entry name" value="Aminoglycoside_PTrfase"/>
</dbReference>
<dbReference type="InParanoid" id="A9VC47"/>
<dbReference type="Pfam" id="PF01636">
    <property type="entry name" value="APH"/>
    <property type="match status" value="1"/>
</dbReference>
<protein>
    <recommendedName>
        <fullName evidence="1">Aminoglycoside phosphotransferase domain-containing protein</fullName>
    </recommendedName>
</protein>
<dbReference type="STRING" id="81824.A9VC47"/>
<dbReference type="Pfam" id="PF13671">
    <property type="entry name" value="AAA_33"/>
    <property type="match status" value="1"/>
</dbReference>
<dbReference type="InterPro" id="IPR011009">
    <property type="entry name" value="Kinase-like_dom_sf"/>
</dbReference>
<proteinExistence type="predicted"/>
<dbReference type="eggNOG" id="ENOG502RE18">
    <property type="taxonomic scope" value="Eukaryota"/>
</dbReference>
<feature type="domain" description="Aminoglycoside phosphotransferase" evidence="1">
    <location>
        <begin position="239"/>
        <end position="352"/>
    </location>
</feature>
<keyword evidence="3" id="KW-1185">Reference proteome</keyword>
<gene>
    <name evidence="2" type="ORF">MONBRDRAFT_29790</name>
</gene>
<evidence type="ECO:0000313" key="3">
    <source>
        <dbReference type="Proteomes" id="UP000001357"/>
    </source>
</evidence>
<evidence type="ECO:0000259" key="1">
    <source>
        <dbReference type="Pfam" id="PF01636"/>
    </source>
</evidence>
<dbReference type="KEGG" id="mbr:MONBRDRAFT_29790"/>
<dbReference type="SUPFAM" id="SSF52540">
    <property type="entry name" value="P-loop containing nucleoside triphosphate hydrolases"/>
    <property type="match status" value="1"/>
</dbReference>
<name>A9VC47_MONBE</name>
<sequence length="581" mass="64257">MPASTWGLPEQQAIQAQLVAYLQQPSVYKSLLTELGDPLKDRTDFKITHIETHCAHVFLLGDTIALKLQKAIFFPFMNLGTLERRRSTTQIEYVRNHQYTPELYRGLARTSIQVDANGQATGQFTPPIMILTTNEPSDDANSQDTANLQSSGENAEYLVVMHQFPQDALMSAIAARGQLQPKHLDMLTDALVRIHAQCELIRDEDYVKQMDWIVTDNTQELLHFAEVAPLVQQRTFIAPTLRSFQEGLVSLDCVQRLAQQQAIALDAARPSLQRRQVEGHVRCCHGDLHTRNIVILHDEVYLFDCISFNDDLTRIDVLYDLAFLLMDLQHLGLNKLANRCLNRYLAETGDYEDVHLLRLYTSTRATIRAKVACASAPALPPGDHHKPSAEAQIYTELALSLLAAPPPVIVVIAGNSGSGKSTVAAELAGSIGSGIGAIHVRSDIVRKRMLGVSSETRLSDAHYVESARRQCYAALVELANNLIAVGCGVVLDATFQDTWQREFINDLRGAPVKCIWLDVPRATLLERIRLRDSGRDASDMNASKFEKLTLPPPPTSAPWVHIDGVGAVANVAERVLNAVGA</sequence>
<reference evidence="2 3" key="1">
    <citation type="journal article" date="2008" name="Nature">
        <title>The genome of the choanoflagellate Monosiga brevicollis and the origin of metazoans.</title>
        <authorList>
            <consortium name="JGI Sequencing"/>
            <person name="King N."/>
            <person name="Westbrook M.J."/>
            <person name="Young S.L."/>
            <person name="Kuo A."/>
            <person name="Abedin M."/>
            <person name="Chapman J."/>
            <person name="Fairclough S."/>
            <person name="Hellsten U."/>
            <person name="Isogai Y."/>
            <person name="Letunic I."/>
            <person name="Marr M."/>
            <person name="Pincus D."/>
            <person name="Putnam N."/>
            <person name="Rokas A."/>
            <person name="Wright K.J."/>
            <person name="Zuzow R."/>
            <person name="Dirks W."/>
            <person name="Good M."/>
            <person name="Goodstein D."/>
            <person name="Lemons D."/>
            <person name="Li W."/>
            <person name="Lyons J.B."/>
            <person name="Morris A."/>
            <person name="Nichols S."/>
            <person name="Richter D.J."/>
            <person name="Salamov A."/>
            <person name="Bork P."/>
            <person name="Lim W.A."/>
            <person name="Manning G."/>
            <person name="Miller W.T."/>
            <person name="McGinnis W."/>
            <person name="Shapiro H."/>
            <person name="Tjian R."/>
            <person name="Grigoriev I.V."/>
            <person name="Rokhsar D."/>
        </authorList>
    </citation>
    <scope>NUCLEOTIDE SEQUENCE [LARGE SCALE GENOMIC DNA]</scope>
    <source>
        <strain evidence="3">MX1 / ATCC 50154</strain>
    </source>
</reference>
<organism evidence="2 3">
    <name type="scientific">Monosiga brevicollis</name>
    <name type="common">Choanoflagellate</name>
    <dbReference type="NCBI Taxonomy" id="81824"/>
    <lineage>
        <taxon>Eukaryota</taxon>
        <taxon>Choanoflagellata</taxon>
        <taxon>Craspedida</taxon>
        <taxon>Salpingoecidae</taxon>
        <taxon>Monosiga</taxon>
    </lineage>
</organism>
<accession>A9VC47</accession>
<dbReference type="SUPFAM" id="SSF56112">
    <property type="entry name" value="Protein kinase-like (PK-like)"/>
    <property type="match status" value="1"/>
</dbReference>
<dbReference type="OMA" id="DCEAPQA"/>
<dbReference type="PANTHER" id="PTHR43883:SF1">
    <property type="entry name" value="GLUCONOKINASE"/>
    <property type="match status" value="1"/>
</dbReference>
<dbReference type="GeneID" id="5895518"/>
<dbReference type="InterPro" id="IPR027417">
    <property type="entry name" value="P-loop_NTPase"/>
</dbReference>
<dbReference type="Gene3D" id="3.40.50.300">
    <property type="entry name" value="P-loop containing nucleotide triphosphate hydrolases"/>
    <property type="match status" value="1"/>
</dbReference>
<dbReference type="PANTHER" id="PTHR43883">
    <property type="entry name" value="SLR0207 PROTEIN"/>
    <property type="match status" value="1"/>
</dbReference>